<dbReference type="InterPro" id="IPR035959">
    <property type="entry name" value="RutC-like_sf"/>
</dbReference>
<evidence type="ECO:0000313" key="3">
    <source>
        <dbReference type="EMBL" id="NML18545.1"/>
    </source>
</evidence>
<feature type="signal peptide" evidence="1">
    <location>
        <begin position="1"/>
        <end position="19"/>
    </location>
</feature>
<reference evidence="3 4" key="1">
    <citation type="submission" date="2020-04" db="EMBL/GenBank/DDBJ databases">
        <title>Azohydromonas sp. isolated from soil.</title>
        <authorList>
            <person name="Dahal R.H."/>
        </authorList>
    </citation>
    <scope>NUCLEOTIDE SEQUENCE [LARGE SCALE GENOMIC DNA]</scope>
    <source>
        <strain evidence="3 4">G-1-1-14</strain>
    </source>
</reference>
<keyword evidence="1" id="KW-0732">Signal</keyword>
<evidence type="ECO:0000259" key="2">
    <source>
        <dbReference type="Pfam" id="PF21168"/>
    </source>
</evidence>
<dbReference type="Proteomes" id="UP000574067">
    <property type="component" value="Unassembled WGS sequence"/>
</dbReference>
<evidence type="ECO:0000313" key="4">
    <source>
        <dbReference type="Proteomes" id="UP000574067"/>
    </source>
</evidence>
<accession>A0A848FI46</accession>
<name>A0A848FI46_9BURK</name>
<dbReference type="SUPFAM" id="SSF55298">
    <property type="entry name" value="YjgF-like"/>
    <property type="match status" value="1"/>
</dbReference>
<protein>
    <recommendedName>
        <fullName evidence="2">Chorismatase FkbO/Hyg5-like N-terminal domain-containing protein</fullName>
    </recommendedName>
</protein>
<comment type="caution">
    <text evidence="3">The sequence shown here is derived from an EMBL/GenBank/DDBJ whole genome shotgun (WGS) entry which is preliminary data.</text>
</comment>
<gene>
    <name evidence="3" type="ORF">HHL10_26605</name>
</gene>
<keyword evidence="4" id="KW-1185">Reference proteome</keyword>
<organism evidence="3 4">
    <name type="scientific">Azohydromonas caseinilytica</name>
    <dbReference type="NCBI Taxonomy" id="2728836"/>
    <lineage>
        <taxon>Bacteria</taxon>
        <taxon>Pseudomonadati</taxon>
        <taxon>Pseudomonadota</taxon>
        <taxon>Betaproteobacteria</taxon>
        <taxon>Burkholderiales</taxon>
        <taxon>Sphaerotilaceae</taxon>
        <taxon>Azohydromonas</taxon>
    </lineage>
</organism>
<dbReference type="RefSeq" id="WP_169163439.1">
    <property type="nucleotide sequence ID" value="NZ_JABBFW010000034.1"/>
</dbReference>
<dbReference type="AlphaFoldDB" id="A0A848FI46"/>
<dbReference type="Pfam" id="PF21168">
    <property type="entry name" value="FkbO_Hyg5-like_N"/>
    <property type="match status" value="1"/>
</dbReference>
<sequence>MTTSLLAPAPLQVRRMALAAWPQSLLATTLLGGLGYGDGPDAVRAPVLSAAPMVDAWSGVGTVREGRSGRVRWRHDGRWLWGALEIDEAAEGIGLQALVRQAYADIFAALQATGCRHLLRLWNYVPRINEAQDGLERYRHFNAGRQLAFLDAGQAAFEGAPAASCLGVQGGPLCVRFLAGTQAAVPVENPRQVPAYHYPSAYGPRSPTFSRAALVPLPPGRVALLVSGTASIAGHLSLHAGDVEAQTLETLLNLQTVIAAAEARCSARLALRDFDCVIYVRHAEHAATVQRLLQDRLGADAHAVRSAVMLQADVCRADLLVEIEAHGSAPGELVT</sequence>
<dbReference type="Gene3D" id="3.30.1330.40">
    <property type="entry name" value="RutC-like"/>
    <property type="match status" value="1"/>
</dbReference>
<feature type="chain" id="PRO_5032283460" description="Chorismatase FkbO/Hyg5-like N-terminal domain-containing protein" evidence="1">
    <location>
        <begin position="20"/>
        <end position="335"/>
    </location>
</feature>
<dbReference type="InterPro" id="IPR049368">
    <property type="entry name" value="FkbO_Hyg5-like_N"/>
</dbReference>
<dbReference type="EMBL" id="JABBFW010000034">
    <property type="protein sequence ID" value="NML18545.1"/>
    <property type="molecule type" value="Genomic_DNA"/>
</dbReference>
<evidence type="ECO:0000256" key="1">
    <source>
        <dbReference type="SAM" id="SignalP"/>
    </source>
</evidence>
<proteinExistence type="predicted"/>
<feature type="domain" description="Chorismatase FkbO/Hyg5-like N-terminal" evidence="2">
    <location>
        <begin position="55"/>
        <end position="179"/>
    </location>
</feature>